<evidence type="ECO:0000313" key="2">
    <source>
        <dbReference type="Proteomes" id="UP000005220"/>
    </source>
</evidence>
<proteinExistence type="predicted"/>
<dbReference type="Proteomes" id="UP000005220">
    <property type="component" value="Chromosome 2"/>
</dbReference>
<dbReference type="KEGG" id="kaf:KAFR_0B00930"/>
<dbReference type="GO" id="GO:0015035">
    <property type="term" value="F:protein-disulfide reductase activity"/>
    <property type="evidence" value="ECO:0007669"/>
    <property type="project" value="EnsemblFungi"/>
</dbReference>
<dbReference type="InParanoid" id="H2APU1"/>
<dbReference type="GO" id="GO:0005777">
    <property type="term" value="C:peroxisome"/>
    <property type="evidence" value="ECO:0007669"/>
    <property type="project" value="EnsemblFungi"/>
</dbReference>
<dbReference type="AlphaFoldDB" id="H2APU1"/>
<dbReference type="EMBL" id="HE650822">
    <property type="protein sequence ID" value="CCF56391.1"/>
    <property type="molecule type" value="Genomic_DNA"/>
</dbReference>
<accession>H2APU1</accession>
<dbReference type="InterPro" id="IPR053092">
    <property type="entry name" value="Mitochondrial_unc_protein"/>
</dbReference>
<dbReference type="OrthoDB" id="4083608at2759"/>
<dbReference type="GO" id="GO:0005743">
    <property type="term" value="C:mitochondrial inner membrane"/>
    <property type="evidence" value="ECO:0007669"/>
    <property type="project" value="EnsemblFungi"/>
</dbReference>
<sequence length="105" mass="11973">MSDRSNILKVFNPPSNDQQEKVADCLPCDIFNSIFLVGLGSYLASGKAIKRDPKLSLKEFNAKHPNWWRVGLRGFGGVLLFYGAFRGSETFFVWKSQQVEKRIME</sequence>
<dbReference type="HOGENOM" id="CLU_148825_0_0_1"/>
<protein>
    <recommendedName>
        <fullName evidence="3">DUF4536 domain-containing protein</fullName>
    </recommendedName>
</protein>
<name>H2APU1_KAZAF</name>
<dbReference type="RefSeq" id="XP_003955526.1">
    <property type="nucleotide sequence ID" value="XM_003955477.1"/>
</dbReference>
<dbReference type="GO" id="GO:0051131">
    <property type="term" value="P:chaperone-mediated protein complex assembly"/>
    <property type="evidence" value="ECO:0007669"/>
    <property type="project" value="EnsemblFungi"/>
</dbReference>
<dbReference type="GO" id="GO:0006457">
    <property type="term" value="P:protein folding"/>
    <property type="evidence" value="ECO:0007669"/>
    <property type="project" value="EnsemblFungi"/>
</dbReference>
<dbReference type="PANTHER" id="PTHR28048">
    <property type="entry name" value="ACR195WP"/>
    <property type="match status" value="1"/>
</dbReference>
<evidence type="ECO:0000313" key="1">
    <source>
        <dbReference type="EMBL" id="CCF56391.1"/>
    </source>
</evidence>
<evidence type="ECO:0008006" key="3">
    <source>
        <dbReference type="Google" id="ProtNLM"/>
    </source>
</evidence>
<dbReference type="eggNOG" id="ENOG502S2HK">
    <property type="taxonomic scope" value="Eukaryota"/>
</dbReference>
<gene>
    <name evidence="1" type="primary">KAFR0B00930</name>
    <name evidence="1" type="ORF">KAFR_0B00930</name>
</gene>
<reference evidence="1 2" key="1">
    <citation type="journal article" date="2011" name="Proc. Natl. Acad. Sci. U.S.A.">
        <title>Evolutionary erosion of yeast sex chromosomes by mating-type switching accidents.</title>
        <authorList>
            <person name="Gordon J.L."/>
            <person name="Armisen D."/>
            <person name="Proux-Wera E."/>
            <person name="Oheigeartaigh S.S."/>
            <person name="Byrne K.P."/>
            <person name="Wolfe K.H."/>
        </authorList>
    </citation>
    <scope>NUCLEOTIDE SEQUENCE [LARGE SCALE GENOMIC DNA]</scope>
    <source>
        <strain evidence="2">ATCC 22294 / BCRC 22015 / CBS 2517 / CECT 1963 / NBRC 1671 / NRRL Y-8276</strain>
    </source>
</reference>
<keyword evidence="2" id="KW-1185">Reference proteome</keyword>
<dbReference type="FunCoup" id="H2APU1">
    <property type="interactions" value="30"/>
</dbReference>
<organism evidence="1 2">
    <name type="scientific">Kazachstania africana (strain ATCC 22294 / BCRC 22015 / CBS 2517 / CECT 1963 / NBRC 1671 / NRRL Y-8276)</name>
    <name type="common">Yeast</name>
    <name type="synonym">Kluyveromyces africanus</name>
    <dbReference type="NCBI Taxonomy" id="1071382"/>
    <lineage>
        <taxon>Eukaryota</taxon>
        <taxon>Fungi</taxon>
        <taxon>Dikarya</taxon>
        <taxon>Ascomycota</taxon>
        <taxon>Saccharomycotina</taxon>
        <taxon>Saccharomycetes</taxon>
        <taxon>Saccharomycetales</taxon>
        <taxon>Saccharomycetaceae</taxon>
        <taxon>Kazachstania</taxon>
    </lineage>
</organism>
<dbReference type="GeneID" id="13882615"/>
<dbReference type="PANTHER" id="PTHR28048:SF1">
    <property type="entry name" value="ACR195WP"/>
    <property type="match status" value="1"/>
</dbReference>